<dbReference type="InterPro" id="IPR017896">
    <property type="entry name" value="4Fe4S_Fe-S-bd"/>
</dbReference>
<comment type="caution">
    <text evidence="5">The sequence shown here is derived from an EMBL/GenBank/DDBJ whole genome shotgun (WGS) entry which is preliminary data.</text>
</comment>
<evidence type="ECO:0000313" key="6">
    <source>
        <dbReference type="Proteomes" id="UP000709959"/>
    </source>
</evidence>
<dbReference type="InterPro" id="IPR017900">
    <property type="entry name" value="4Fe4S_Fe_S_CS"/>
</dbReference>
<keyword evidence="2" id="KW-0408">Iron</keyword>
<sequence>MAKKLDEPQERGDFFKSLGTLFAGFVANRVEDAVTGLGPKLLRPPGALDEFEFLTKCTRCDLCMRACPENAILVAAPSAGLALKTPYIDPRSVPCFLCTTLPCITVCDDGALVWPTLKKADGAELEGPRAVRMGTARVKPSQCVTWGTLEREPRACRICVDRCPYPEEAIRIAPPAEGESIGHPVVEAEVCTGCGLCVFACPAEPAAIIVDPRRG</sequence>
<dbReference type="CDD" id="cd16373">
    <property type="entry name" value="DMSOR_beta_like"/>
    <property type="match status" value="1"/>
</dbReference>
<dbReference type="EMBL" id="JADKCH010000011">
    <property type="protein sequence ID" value="MBK8573027.1"/>
    <property type="molecule type" value="Genomic_DNA"/>
</dbReference>
<accession>A0A936F2N7</accession>
<feature type="domain" description="4Fe-4S ferredoxin-type" evidence="4">
    <location>
        <begin position="182"/>
        <end position="213"/>
    </location>
</feature>
<dbReference type="Pfam" id="PF12838">
    <property type="entry name" value="Fer4_7"/>
    <property type="match status" value="2"/>
</dbReference>
<dbReference type="PROSITE" id="PS00198">
    <property type="entry name" value="4FE4S_FER_1"/>
    <property type="match status" value="2"/>
</dbReference>
<dbReference type="Proteomes" id="UP000709959">
    <property type="component" value="Unassembled WGS sequence"/>
</dbReference>
<keyword evidence="1" id="KW-0479">Metal-binding</keyword>
<dbReference type="SUPFAM" id="SSF54862">
    <property type="entry name" value="4Fe-4S ferredoxins"/>
    <property type="match status" value="1"/>
</dbReference>
<gene>
    <name evidence="5" type="ORF">IPN91_10345</name>
</gene>
<evidence type="ECO:0000256" key="3">
    <source>
        <dbReference type="ARBA" id="ARBA00023014"/>
    </source>
</evidence>
<dbReference type="AlphaFoldDB" id="A0A936F2N7"/>
<evidence type="ECO:0000259" key="4">
    <source>
        <dbReference type="PROSITE" id="PS51379"/>
    </source>
</evidence>
<dbReference type="GO" id="GO:0051536">
    <property type="term" value="F:iron-sulfur cluster binding"/>
    <property type="evidence" value="ECO:0007669"/>
    <property type="project" value="UniProtKB-KW"/>
</dbReference>
<proteinExistence type="predicted"/>
<reference evidence="5 6" key="1">
    <citation type="submission" date="2020-10" db="EMBL/GenBank/DDBJ databases">
        <title>Connecting structure to function with the recovery of over 1000 high-quality activated sludge metagenome-assembled genomes encoding full-length rRNA genes using long-read sequencing.</title>
        <authorList>
            <person name="Singleton C.M."/>
            <person name="Petriglieri F."/>
            <person name="Kristensen J.M."/>
            <person name="Kirkegaard R.H."/>
            <person name="Michaelsen T.Y."/>
            <person name="Andersen M.H."/>
            <person name="Karst S.M."/>
            <person name="Dueholm M.S."/>
            <person name="Nielsen P.H."/>
            <person name="Albertsen M."/>
        </authorList>
    </citation>
    <scope>NUCLEOTIDE SEQUENCE [LARGE SCALE GENOMIC DNA]</scope>
    <source>
        <strain evidence="5">OdNE_18-Q3-R46-58_MAXAC.008</strain>
    </source>
</reference>
<evidence type="ECO:0000256" key="2">
    <source>
        <dbReference type="ARBA" id="ARBA00023004"/>
    </source>
</evidence>
<evidence type="ECO:0000256" key="1">
    <source>
        <dbReference type="ARBA" id="ARBA00022723"/>
    </source>
</evidence>
<dbReference type="Gene3D" id="3.30.70.20">
    <property type="match status" value="2"/>
</dbReference>
<feature type="domain" description="4Fe-4S ferredoxin-type" evidence="4">
    <location>
        <begin position="44"/>
        <end position="77"/>
    </location>
</feature>
<organism evidence="5 6">
    <name type="scientific">Candidatus Geothrix odensensis</name>
    <dbReference type="NCBI Taxonomy" id="2954440"/>
    <lineage>
        <taxon>Bacteria</taxon>
        <taxon>Pseudomonadati</taxon>
        <taxon>Acidobacteriota</taxon>
        <taxon>Holophagae</taxon>
        <taxon>Holophagales</taxon>
        <taxon>Holophagaceae</taxon>
        <taxon>Geothrix</taxon>
    </lineage>
</organism>
<keyword evidence="3" id="KW-0411">Iron-sulfur</keyword>
<dbReference type="GO" id="GO:0046872">
    <property type="term" value="F:metal ion binding"/>
    <property type="evidence" value="ECO:0007669"/>
    <property type="project" value="UniProtKB-KW"/>
</dbReference>
<dbReference type="PROSITE" id="PS51379">
    <property type="entry name" value="4FE4S_FER_2"/>
    <property type="match status" value="2"/>
</dbReference>
<protein>
    <submittedName>
        <fullName evidence="5">4Fe-4S dicluster domain-containing protein</fullName>
    </submittedName>
</protein>
<name>A0A936F2N7_9BACT</name>
<evidence type="ECO:0000313" key="5">
    <source>
        <dbReference type="EMBL" id="MBK8573027.1"/>
    </source>
</evidence>